<evidence type="ECO:0000259" key="4">
    <source>
        <dbReference type="PROSITE" id="PS50011"/>
    </source>
</evidence>
<dbReference type="InterPro" id="IPR008266">
    <property type="entry name" value="Tyr_kinase_AS"/>
</dbReference>
<dbReference type="CDD" id="cd21037">
    <property type="entry name" value="MLKL_NTD"/>
    <property type="match status" value="1"/>
</dbReference>
<dbReference type="InParanoid" id="A0A2H3EAE2"/>
<dbReference type="AlphaFoldDB" id="A0A2H3EAE2"/>
<dbReference type="GO" id="GO:0007264">
    <property type="term" value="P:small GTPase-mediated signal transduction"/>
    <property type="evidence" value="ECO:0007669"/>
    <property type="project" value="InterPro"/>
</dbReference>
<dbReference type="SUPFAM" id="SSF48366">
    <property type="entry name" value="Ras GEF"/>
    <property type="match status" value="1"/>
</dbReference>
<dbReference type="SMART" id="SM00147">
    <property type="entry name" value="RasGEF"/>
    <property type="match status" value="1"/>
</dbReference>
<dbReference type="STRING" id="47427.A0A2H3EAE2"/>
<name>A0A2H3EAE2_ARMGA</name>
<dbReference type="PROSITE" id="PS50212">
    <property type="entry name" value="RASGEF_NTER"/>
    <property type="match status" value="1"/>
</dbReference>
<accession>A0A2H3EAE2</accession>
<feature type="domain" description="Protein kinase" evidence="4">
    <location>
        <begin position="221"/>
        <end position="479"/>
    </location>
</feature>
<dbReference type="Gene3D" id="1.10.840.10">
    <property type="entry name" value="Ras guanine-nucleotide exchange factors catalytic domain"/>
    <property type="match status" value="1"/>
</dbReference>
<dbReference type="InterPro" id="IPR059179">
    <property type="entry name" value="MLKL-like_MCAfunc"/>
</dbReference>
<feature type="compositionally biased region" description="Basic and acidic residues" evidence="2">
    <location>
        <begin position="1005"/>
        <end position="1015"/>
    </location>
</feature>
<proteinExistence type="predicted"/>
<dbReference type="PANTHER" id="PTHR44329">
    <property type="entry name" value="SERINE/THREONINE-PROTEIN KINASE TNNI3K-RELATED"/>
    <property type="match status" value="1"/>
</dbReference>
<dbReference type="Pfam" id="PF00618">
    <property type="entry name" value="RasGEF_N"/>
    <property type="match status" value="1"/>
</dbReference>
<dbReference type="InterPro" id="IPR036964">
    <property type="entry name" value="RASGEF_cat_dom_sf"/>
</dbReference>
<feature type="region of interest" description="Disordered" evidence="2">
    <location>
        <begin position="486"/>
        <end position="532"/>
    </location>
</feature>
<dbReference type="InterPro" id="IPR000719">
    <property type="entry name" value="Prot_kinase_dom"/>
</dbReference>
<evidence type="ECO:0000259" key="5">
    <source>
        <dbReference type="PROSITE" id="PS50212"/>
    </source>
</evidence>
<dbReference type="PROSITE" id="PS00109">
    <property type="entry name" value="PROTEIN_KINASE_TYR"/>
    <property type="match status" value="1"/>
</dbReference>
<feature type="domain" description="N-terminal Ras-GEF" evidence="5">
    <location>
        <begin position="614"/>
        <end position="739"/>
    </location>
</feature>
<dbReference type="Pfam" id="PF00617">
    <property type="entry name" value="RasGEF"/>
    <property type="match status" value="1"/>
</dbReference>
<dbReference type="GO" id="GO:0004674">
    <property type="term" value="F:protein serine/threonine kinase activity"/>
    <property type="evidence" value="ECO:0007669"/>
    <property type="project" value="TreeGrafter"/>
</dbReference>
<evidence type="ECO:0000256" key="1">
    <source>
        <dbReference type="PROSITE-ProRule" id="PRU00168"/>
    </source>
</evidence>
<dbReference type="OMA" id="KRWIDYY"/>
<gene>
    <name evidence="6" type="ORF">ARMGADRAFT_1010219</name>
</gene>
<dbReference type="InterPro" id="IPR000651">
    <property type="entry name" value="Ras-like_Gua-exchang_fac_N"/>
</dbReference>
<dbReference type="PROSITE" id="PS50009">
    <property type="entry name" value="RASGEF_CAT"/>
    <property type="match status" value="1"/>
</dbReference>
<dbReference type="GO" id="GO:0005524">
    <property type="term" value="F:ATP binding"/>
    <property type="evidence" value="ECO:0007669"/>
    <property type="project" value="InterPro"/>
</dbReference>
<feature type="domain" description="Ras-GEF" evidence="3">
    <location>
        <begin position="762"/>
        <end position="999"/>
    </location>
</feature>
<dbReference type="Pfam" id="PF07714">
    <property type="entry name" value="PK_Tyr_Ser-Thr"/>
    <property type="match status" value="1"/>
</dbReference>
<dbReference type="GO" id="GO:0005085">
    <property type="term" value="F:guanyl-nucleotide exchange factor activity"/>
    <property type="evidence" value="ECO:0007669"/>
    <property type="project" value="UniProtKB-KW"/>
</dbReference>
<reference evidence="7" key="1">
    <citation type="journal article" date="2017" name="Nat. Ecol. Evol.">
        <title>Genome expansion and lineage-specific genetic innovations in the forest pathogenic fungi Armillaria.</title>
        <authorList>
            <person name="Sipos G."/>
            <person name="Prasanna A.N."/>
            <person name="Walter M.C."/>
            <person name="O'Connor E."/>
            <person name="Balint B."/>
            <person name="Krizsan K."/>
            <person name="Kiss B."/>
            <person name="Hess J."/>
            <person name="Varga T."/>
            <person name="Slot J."/>
            <person name="Riley R."/>
            <person name="Boka B."/>
            <person name="Rigling D."/>
            <person name="Barry K."/>
            <person name="Lee J."/>
            <person name="Mihaltcheva S."/>
            <person name="LaButti K."/>
            <person name="Lipzen A."/>
            <person name="Waldron R."/>
            <person name="Moloney N.M."/>
            <person name="Sperisen C."/>
            <person name="Kredics L."/>
            <person name="Vagvoelgyi C."/>
            <person name="Patrignani A."/>
            <person name="Fitzpatrick D."/>
            <person name="Nagy I."/>
            <person name="Doyle S."/>
            <person name="Anderson J.B."/>
            <person name="Grigoriev I.V."/>
            <person name="Gueldener U."/>
            <person name="Muensterkoetter M."/>
            <person name="Nagy L.G."/>
        </authorList>
    </citation>
    <scope>NUCLEOTIDE SEQUENCE [LARGE SCALE GENOMIC DNA]</scope>
    <source>
        <strain evidence="7">Ar21-2</strain>
    </source>
</reference>
<dbReference type="Gene3D" id="1.20.930.20">
    <property type="entry name" value="Adaptor protein Cbl, N-terminal domain"/>
    <property type="match status" value="1"/>
</dbReference>
<dbReference type="Proteomes" id="UP000217790">
    <property type="component" value="Unassembled WGS sequence"/>
</dbReference>
<dbReference type="InterPro" id="IPR036537">
    <property type="entry name" value="Adaptor_Cbl_N_dom_sf"/>
</dbReference>
<feature type="region of interest" description="Disordered" evidence="2">
    <location>
        <begin position="1005"/>
        <end position="1025"/>
    </location>
</feature>
<keyword evidence="1" id="KW-0344">Guanine-nucleotide releasing factor</keyword>
<protein>
    <submittedName>
        <fullName evidence="6">Uncharacterized protein</fullName>
    </submittedName>
</protein>
<evidence type="ECO:0000256" key="2">
    <source>
        <dbReference type="SAM" id="MobiDB-lite"/>
    </source>
</evidence>
<dbReference type="InterPro" id="IPR001245">
    <property type="entry name" value="Ser-Thr/Tyr_kinase_cat_dom"/>
</dbReference>
<sequence length="1025" mass="116719">MSILDLATGVGVPGLQFGVSLLKATYENLENVKLYRQQCEDISNRCVGLMVALRDSSVGLEGQRPSELVDEVTAIVQRTHRKVNEWAHLSQLRSFFQQSEIKQGIDRLHREIDTAMQNINIQLGLHLARGQSETRAIQERDKAEIRELLERIVNSIEDMKALTEAHPPEMLEDVMVSLQNELRDSELEPNQQHNFRYGLWQIHERTARLPPMEDLTGQVTIKSRRIAARGTYNDIYKGEWLDKESVSVRLPRIAESGNQDVQRRFEREVTIWRSLTHKNVVPLYGFLRIDDDVYSVSPWMDNGTVNDFVKSNPQVDRLRILSEISEGMEYLHLKDIIHGDLRGANVLISRDGTPRLSDFGMSKFIEDCGKGMTSSSAINPRWGAYELLLTGGTISTFSDVWSFAMVALEILSGEQPFSYIQGDAVVQHEVYLGNIPQRPGRDVTARGLSGDLWTLMKRCWNKKKPQSRPSMTEIKEKLLSIRGLTPTAAPPKRLSIPKFSRPSIADSGTIHDPNHTPSPSSSSSFPIALPIPRPNERPLSSITFPPYSGHTIPRLNIPNDSPEFGDTFHSSPVSEQDSSPAVSQFSGISSLRSLEQTTLLPQAEPGETIYHLNSSMSVVSGTLEGLVERLINTNNLQKHLEYRDVLLATLVDFTPAENFFAMLARRFYNAELDQQLHARDRVDIQYNVYALTLYWVSNSDFYVDTPLLSRMKEFCISALSVKRSSTMNEKVREVLRAIDIRSASAIIPESPVCDIPRSSEMQPKHLAIALTLMEGDKYRAILPADYILYLRRETGNRVEAAKKVNKAIQLWVEHTIIRTPRLDERTRTLVFFVNTGQECLKMKNFASVAAIAAALQSEAIQDHLKTTLGQLTSRQRQSMDGLINIINPAHKYQAYHKSLGQPAQLFEKERCVPWIDVHIQDLGSVLQNNQPTIEREGRTLINFERHVRFIDKVKEVLYYKSPDLEEYRPLGYLRYLEHRLRNIRLDDPKFEQSLLNEAKARELEESRMRRNRTSELQRLGFPTTS</sequence>
<evidence type="ECO:0000313" key="6">
    <source>
        <dbReference type="EMBL" id="PBK96616.1"/>
    </source>
</evidence>
<dbReference type="InterPro" id="IPR051681">
    <property type="entry name" value="Ser/Thr_Kinases-Pseudokinases"/>
</dbReference>
<dbReference type="Gene3D" id="1.20.870.10">
    <property type="entry name" value="Son of sevenless (SoS) protein Chain: S domain 1"/>
    <property type="match status" value="1"/>
</dbReference>
<dbReference type="InterPro" id="IPR011009">
    <property type="entry name" value="Kinase-like_dom_sf"/>
</dbReference>
<dbReference type="PROSITE" id="PS50011">
    <property type="entry name" value="PROTEIN_KINASE_DOM"/>
    <property type="match status" value="1"/>
</dbReference>
<evidence type="ECO:0000313" key="7">
    <source>
        <dbReference type="Proteomes" id="UP000217790"/>
    </source>
</evidence>
<keyword evidence="7" id="KW-1185">Reference proteome</keyword>
<dbReference type="InterPro" id="IPR023578">
    <property type="entry name" value="Ras_GEF_dom_sf"/>
</dbReference>
<dbReference type="SUPFAM" id="SSF56112">
    <property type="entry name" value="Protein kinase-like (PK-like)"/>
    <property type="match status" value="1"/>
</dbReference>
<dbReference type="EMBL" id="KZ293650">
    <property type="protein sequence ID" value="PBK96616.1"/>
    <property type="molecule type" value="Genomic_DNA"/>
</dbReference>
<dbReference type="OrthoDB" id="4062651at2759"/>
<dbReference type="GO" id="GO:0007166">
    <property type="term" value="P:cell surface receptor signaling pathway"/>
    <property type="evidence" value="ECO:0007669"/>
    <property type="project" value="InterPro"/>
</dbReference>
<dbReference type="InterPro" id="IPR001895">
    <property type="entry name" value="RASGEF_cat_dom"/>
</dbReference>
<organism evidence="6 7">
    <name type="scientific">Armillaria gallica</name>
    <name type="common">Bulbous honey fungus</name>
    <name type="synonym">Armillaria bulbosa</name>
    <dbReference type="NCBI Taxonomy" id="47427"/>
    <lineage>
        <taxon>Eukaryota</taxon>
        <taxon>Fungi</taxon>
        <taxon>Dikarya</taxon>
        <taxon>Basidiomycota</taxon>
        <taxon>Agaricomycotina</taxon>
        <taxon>Agaricomycetes</taxon>
        <taxon>Agaricomycetidae</taxon>
        <taxon>Agaricales</taxon>
        <taxon>Marasmiineae</taxon>
        <taxon>Physalacriaceae</taxon>
        <taxon>Armillaria</taxon>
    </lineage>
</organism>
<dbReference type="Gene3D" id="1.10.510.10">
    <property type="entry name" value="Transferase(Phosphotransferase) domain 1"/>
    <property type="match status" value="1"/>
</dbReference>
<evidence type="ECO:0000259" key="3">
    <source>
        <dbReference type="PROSITE" id="PS50009"/>
    </source>
</evidence>